<sequence length="1173" mass="127715">MSDGSFGRVSAIFLLNRYEETLLAPNGTNIKSTEKKLKQNYETIQWNYLRKTMLQLAGFINCTLYAVQTTVTIQDIHMHTHKPTVISVCSLTMEATKMSSCVIDIQGMRCQNCVRNIEKTIELFILTFCFPDSQQNSTNTISTEVQIIKNSENNVVVAQNQKCYIKISGMTCASCVAAIEKHAVKMNGVSKILVALMAGKAEVFYDKSLVSPQAICDWITTLGFPSNLLDATDRAINNDATQENGKAQVELHIGGMTCSSCVYNIEMHVAKMDGVFQARVALSTQKGIFTFDPDRIGPRQIIDQIINLGFEASLVNQGMERSMSHLDHRDEIRRWRNSFLVSLIFGLPSMIVMTYYMIQMEEDEHHHTNMCCIVPGLSLENLLLFILATPVQFIGGRHFYVAAYKAIRHGTTNMDVLVMLATTISYVYSVAVLVAAMVTLQSTSPMTFFDTPPMLLIFVSLGRWMESVAKGKTSEALARLLSLQATEATLVELGVDEEVVSERNIPVELVQRGDILKLLPGAKVPVDGKVISGTSTCDESLITGESMPVLKGKDSLVIGGSVNQHGRLFMVATHVGQDATLAQIVRLVEEAQTSKAPIQQLADKVASYFVPMVVTVSLMTLVAWIIVGFVNVDLLPVSEMEKEAYSQAELTFQFAFRCALTVLSIACPCSLGLATPTAVMVGTGVGATNGILIKGAEPLENAHKVKTVVFDKTGTITRGFPMVTTIVQLVDDAVFYLPKMMAIIGIAETNSEHPIASAITKFVKEALKTDLVAKCSDFHTVPGCGLRCQVSNLDEMEKSLLQSPLAQERLKGSLSKRDPSSPSSQVIIDTSMVKPTLVALSRSESNKNSCFDVLIGNREWIRRNGLDVPAEIESKMRELERMGQTVVLCAIGGVLVCAIAVADTVKPEAHLTIYTLKKMGLNVALLTGDNKKTAKAIARQVGISTVYAEVLPSHKVAKIRSLQEKGEKVAMVGDGVNDSPALAQADVGIAIASGTDVAVEAADVVLIRNDLLDVVACLDLSYRTVKRIRLNFLLASIYNLIGIPIAAGVFSPLGIHLQPWMGSAAMALSSVSVVCSSLLLKCYRKPAKEKLETFAYVKARDTRNLSTSDDDLSLHGEVITKSLGSFSAINRILRVKPSTHSLLVGTDTEDVEIGDASHHDASESYPLRKMVSA</sequence>
<organism evidence="19 20">
    <name type="scientific">Daphnia sinensis</name>
    <dbReference type="NCBI Taxonomy" id="1820382"/>
    <lineage>
        <taxon>Eukaryota</taxon>
        <taxon>Metazoa</taxon>
        <taxon>Ecdysozoa</taxon>
        <taxon>Arthropoda</taxon>
        <taxon>Crustacea</taxon>
        <taxon>Branchiopoda</taxon>
        <taxon>Diplostraca</taxon>
        <taxon>Cladocera</taxon>
        <taxon>Anomopoda</taxon>
        <taxon>Daphniidae</taxon>
        <taxon>Daphnia</taxon>
        <taxon>Daphnia similis group</taxon>
    </lineage>
</organism>
<evidence type="ECO:0000256" key="8">
    <source>
        <dbReference type="ARBA" id="ARBA00022741"/>
    </source>
</evidence>
<feature type="transmembrane region" description="Helical" evidence="17">
    <location>
        <begin position="605"/>
        <end position="630"/>
    </location>
</feature>
<dbReference type="SFLD" id="SFLDG00002">
    <property type="entry name" value="C1.7:_P-type_atpase_like"/>
    <property type="match status" value="1"/>
</dbReference>
<keyword evidence="9" id="KW-0187">Copper transport</keyword>
<evidence type="ECO:0000256" key="3">
    <source>
        <dbReference type="ARBA" id="ARBA00012517"/>
    </source>
</evidence>
<dbReference type="NCBIfam" id="TIGR01494">
    <property type="entry name" value="ATPase_P-type"/>
    <property type="match status" value="2"/>
</dbReference>
<evidence type="ECO:0000256" key="4">
    <source>
        <dbReference type="ARBA" id="ARBA00022448"/>
    </source>
</evidence>
<dbReference type="PRINTS" id="PR00119">
    <property type="entry name" value="CATATPASE"/>
</dbReference>
<evidence type="ECO:0000313" key="20">
    <source>
        <dbReference type="Proteomes" id="UP000820818"/>
    </source>
</evidence>
<dbReference type="EMBL" id="WJBH02000007">
    <property type="protein sequence ID" value="KAI9555739.1"/>
    <property type="molecule type" value="Genomic_DNA"/>
</dbReference>
<dbReference type="Pfam" id="PF00122">
    <property type="entry name" value="E1-E2_ATPase"/>
    <property type="match status" value="1"/>
</dbReference>
<evidence type="ECO:0000256" key="14">
    <source>
        <dbReference type="ARBA" id="ARBA00023008"/>
    </source>
</evidence>
<keyword evidence="12" id="KW-1278">Translocase</keyword>
<proteinExistence type="inferred from homology"/>
<protein>
    <recommendedName>
        <fullName evidence="3">P-type Cu(+) transporter</fullName>
        <ecNumber evidence="3">7.2.2.8</ecNumber>
    </recommendedName>
</protein>
<gene>
    <name evidence="19" type="ORF">GHT06_018254</name>
</gene>
<feature type="transmembrane region" description="Helical" evidence="17">
    <location>
        <begin position="382"/>
        <end position="404"/>
    </location>
</feature>
<dbReference type="PROSITE" id="PS50846">
    <property type="entry name" value="HMA_2"/>
    <property type="match status" value="2"/>
</dbReference>
<dbReference type="InterPro" id="IPR044492">
    <property type="entry name" value="P_typ_ATPase_HD_dom"/>
</dbReference>
<dbReference type="GO" id="GO:0140581">
    <property type="term" value="F:P-type monovalent copper transporter activity"/>
    <property type="evidence" value="ECO:0007669"/>
    <property type="project" value="UniProtKB-EC"/>
</dbReference>
<keyword evidence="11" id="KW-0460">Magnesium</keyword>
<dbReference type="GO" id="GO:0060003">
    <property type="term" value="P:copper ion export"/>
    <property type="evidence" value="ECO:0007669"/>
    <property type="project" value="TreeGrafter"/>
</dbReference>
<dbReference type="InterPro" id="IPR023299">
    <property type="entry name" value="ATPase_P-typ_cyto_dom_N"/>
</dbReference>
<dbReference type="InterPro" id="IPR059000">
    <property type="entry name" value="ATPase_P-type_domA"/>
</dbReference>
<accession>A0AAD5KMB4</accession>
<keyword evidence="13 17" id="KW-1133">Transmembrane helix</keyword>
<evidence type="ECO:0000256" key="5">
    <source>
        <dbReference type="ARBA" id="ARBA00022692"/>
    </source>
</evidence>
<dbReference type="InterPro" id="IPR023214">
    <property type="entry name" value="HAD_sf"/>
</dbReference>
<dbReference type="NCBIfam" id="TIGR01525">
    <property type="entry name" value="ATPase-IB_hvy"/>
    <property type="match status" value="1"/>
</dbReference>
<dbReference type="PANTHER" id="PTHR43520">
    <property type="entry name" value="ATP7, ISOFORM B"/>
    <property type="match status" value="1"/>
</dbReference>
<dbReference type="CDD" id="cd00371">
    <property type="entry name" value="HMA"/>
    <property type="match status" value="2"/>
</dbReference>
<feature type="transmembrane region" description="Helical" evidence="17">
    <location>
        <begin position="1032"/>
        <end position="1054"/>
    </location>
</feature>
<evidence type="ECO:0000313" key="19">
    <source>
        <dbReference type="EMBL" id="KAI9555739.1"/>
    </source>
</evidence>
<keyword evidence="7" id="KW-0677">Repeat</keyword>
<dbReference type="GO" id="GO:0043682">
    <property type="term" value="F:P-type divalent copper transporter activity"/>
    <property type="evidence" value="ECO:0007669"/>
    <property type="project" value="TreeGrafter"/>
</dbReference>
<dbReference type="GO" id="GO:0005524">
    <property type="term" value="F:ATP binding"/>
    <property type="evidence" value="ECO:0007669"/>
    <property type="project" value="UniProtKB-UniRule"/>
</dbReference>
<dbReference type="GO" id="GO:0005802">
    <property type="term" value="C:trans-Golgi network"/>
    <property type="evidence" value="ECO:0007669"/>
    <property type="project" value="UniProtKB-ARBA"/>
</dbReference>
<dbReference type="GO" id="GO:0015677">
    <property type="term" value="P:copper ion import"/>
    <property type="evidence" value="ECO:0007669"/>
    <property type="project" value="TreeGrafter"/>
</dbReference>
<feature type="domain" description="HMA" evidence="18">
    <location>
        <begin position="161"/>
        <end position="227"/>
    </location>
</feature>
<dbReference type="Gene3D" id="2.70.150.10">
    <property type="entry name" value="Calcium-transporting ATPase, cytoplasmic transduction domain A"/>
    <property type="match status" value="1"/>
</dbReference>
<dbReference type="Pfam" id="PF00403">
    <property type="entry name" value="HMA"/>
    <property type="match status" value="2"/>
</dbReference>
<evidence type="ECO:0000256" key="13">
    <source>
        <dbReference type="ARBA" id="ARBA00022989"/>
    </source>
</evidence>
<dbReference type="PRINTS" id="PR00943">
    <property type="entry name" value="CUATPASE"/>
</dbReference>
<comment type="subcellular location">
    <subcellularLocation>
        <location evidence="1">Golgi apparatus</location>
        <location evidence="1">trans-Golgi network membrane</location>
        <topology evidence="1">Multi-pass membrane protein</topology>
    </subcellularLocation>
    <subcellularLocation>
        <location evidence="17">Membrane</location>
    </subcellularLocation>
</comment>
<dbReference type="InterPro" id="IPR006121">
    <property type="entry name" value="HMA_dom"/>
</dbReference>
<keyword evidence="4" id="KW-0813">Transport</keyword>
<dbReference type="InterPro" id="IPR018303">
    <property type="entry name" value="ATPase_P-typ_P_site"/>
</dbReference>
<dbReference type="InterPro" id="IPR027256">
    <property type="entry name" value="P-typ_ATPase_IB"/>
</dbReference>
<feature type="transmembrane region" description="Helical" evidence="17">
    <location>
        <begin position="446"/>
        <end position="465"/>
    </location>
</feature>
<dbReference type="InterPro" id="IPR036412">
    <property type="entry name" value="HAD-like_sf"/>
</dbReference>
<keyword evidence="10 17" id="KW-0067">ATP-binding</keyword>
<dbReference type="SFLD" id="SFLDF00027">
    <property type="entry name" value="p-type_atpase"/>
    <property type="match status" value="1"/>
</dbReference>
<evidence type="ECO:0000256" key="2">
    <source>
        <dbReference type="ARBA" id="ARBA00006024"/>
    </source>
</evidence>
<dbReference type="GO" id="GO:0005507">
    <property type="term" value="F:copper ion binding"/>
    <property type="evidence" value="ECO:0007669"/>
    <property type="project" value="InterPro"/>
</dbReference>
<dbReference type="InterPro" id="IPR001757">
    <property type="entry name" value="P_typ_ATPase"/>
</dbReference>
<dbReference type="Pfam" id="PF00702">
    <property type="entry name" value="Hydrolase"/>
    <property type="match status" value="1"/>
</dbReference>
<keyword evidence="5 17" id="KW-0812">Transmembrane</keyword>
<dbReference type="SUPFAM" id="SSF81653">
    <property type="entry name" value="Calcium ATPase, transduction domain A"/>
    <property type="match status" value="1"/>
</dbReference>
<comment type="caution">
    <text evidence="19">The sequence shown here is derived from an EMBL/GenBank/DDBJ whole genome shotgun (WGS) entry which is preliminary data.</text>
</comment>
<feature type="transmembrane region" description="Helical" evidence="17">
    <location>
        <begin position="339"/>
        <end position="358"/>
    </location>
</feature>
<evidence type="ECO:0000256" key="6">
    <source>
        <dbReference type="ARBA" id="ARBA00022723"/>
    </source>
</evidence>
<evidence type="ECO:0000256" key="17">
    <source>
        <dbReference type="RuleBase" id="RU362081"/>
    </source>
</evidence>
<evidence type="ECO:0000256" key="7">
    <source>
        <dbReference type="ARBA" id="ARBA00022737"/>
    </source>
</evidence>
<dbReference type="PRINTS" id="PR00942">
    <property type="entry name" value="CUATPASEI"/>
</dbReference>
<reference evidence="19 20" key="1">
    <citation type="submission" date="2022-05" db="EMBL/GenBank/DDBJ databases">
        <title>A multi-omics perspective on studying reproductive biology in Daphnia sinensis.</title>
        <authorList>
            <person name="Jia J."/>
        </authorList>
    </citation>
    <scope>NUCLEOTIDE SEQUENCE [LARGE SCALE GENOMIC DNA]</scope>
    <source>
        <strain evidence="19 20">WSL</strain>
    </source>
</reference>
<dbReference type="InterPro" id="IPR023298">
    <property type="entry name" value="ATPase_P-typ_TM_dom_sf"/>
</dbReference>
<dbReference type="Proteomes" id="UP000820818">
    <property type="component" value="Linkage Group LG7"/>
</dbReference>
<evidence type="ECO:0000256" key="10">
    <source>
        <dbReference type="ARBA" id="ARBA00022840"/>
    </source>
</evidence>
<dbReference type="FunFam" id="3.40.1110.10:FF:000023">
    <property type="entry name" value="Copper-transporting ATPase 1, putative"/>
    <property type="match status" value="1"/>
</dbReference>
<dbReference type="InterPro" id="IPR017969">
    <property type="entry name" value="Heavy-metal-associated_CS"/>
</dbReference>
<dbReference type="Gene3D" id="3.40.1110.10">
    <property type="entry name" value="Calcium-transporting ATPase, cytoplasmic domain N"/>
    <property type="match status" value="1"/>
</dbReference>
<dbReference type="PROSITE" id="PS00154">
    <property type="entry name" value="ATPASE_E1_E2"/>
    <property type="match status" value="1"/>
</dbReference>
<dbReference type="InterPro" id="IPR006122">
    <property type="entry name" value="HMA_Cu_ion-bd"/>
</dbReference>
<feature type="domain" description="HMA" evidence="18">
    <location>
        <begin position="247"/>
        <end position="313"/>
    </location>
</feature>
<dbReference type="InterPro" id="IPR008250">
    <property type="entry name" value="ATPase_P-typ_transduc_dom_A_sf"/>
</dbReference>
<evidence type="ECO:0000256" key="9">
    <source>
        <dbReference type="ARBA" id="ARBA00022796"/>
    </source>
</evidence>
<dbReference type="GO" id="GO:0006878">
    <property type="term" value="P:intracellular copper ion homeostasis"/>
    <property type="evidence" value="ECO:0007669"/>
    <property type="project" value="TreeGrafter"/>
</dbReference>
<keyword evidence="14" id="KW-0186">Copper</keyword>
<evidence type="ECO:0000256" key="1">
    <source>
        <dbReference type="ARBA" id="ARBA00004166"/>
    </source>
</evidence>
<feature type="transmembrane region" description="Helical" evidence="17">
    <location>
        <begin position="1060"/>
        <end position="1080"/>
    </location>
</feature>
<evidence type="ECO:0000256" key="12">
    <source>
        <dbReference type="ARBA" id="ARBA00022967"/>
    </source>
</evidence>
<dbReference type="GO" id="GO:0005886">
    <property type="term" value="C:plasma membrane"/>
    <property type="evidence" value="ECO:0007669"/>
    <property type="project" value="TreeGrafter"/>
</dbReference>
<dbReference type="InterPro" id="IPR036163">
    <property type="entry name" value="HMA_dom_sf"/>
</dbReference>
<dbReference type="AlphaFoldDB" id="A0AAD5KMB4"/>
<name>A0AAD5KMB4_9CRUS</name>
<dbReference type="FunFam" id="3.40.50.1000:FF:000031">
    <property type="entry name" value="Probable copper-transporting ATPase HMA5"/>
    <property type="match status" value="1"/>
</dbReference>
<evidence type="ECO:0000256" key="16">
    <source>
        <dbReference type="ARBA" id="ARBA00023136"/>
    </source>
</evidence>
<evidence type="ECO:0000256" key="11">
    <source>
        <dbReference type="ARBA" id="ARBA00022842"/>
    </source>
</evidence>
<feature type="transmembrane region" description="Helical" evidence="17">
    <location>
        <begin position="416"/>
        <end position="440"/>
    </location>
</feature>
<dbReference type="SUPFAM" id="SSF56784">
    <property type="entry name" value="HAD-like"/>
    <property type="match status" value="1"/>
</dbReference>
<dbReference type="Gene3D" id="3.40.50.1000">
    <property type="entry name" value="HAD superfamily/HAD-like"/>
    <property type="match status" value="1"/>
</dbReference>
<dbReference type="SUPFAM" id="SSF81665">
    <property type="entry name" value="Calcium ATPase, transmembrane domain M"/>
    <property type="match status" value="1"/>
</dbReference>
<dbReference type="FunFam" id="3.30.70.100:FF:000001">
    <property type="entry name" value="ATPase copper transporting beta"/>
    <property type="match status" value="2"/>
</dbReference>
<dbReference type="GO" id="GO:0016887">
    <property type="term" value="F:ATP hydrolysis activity"/>
    <property type="evidence" value="ECO:0007669"/>
    <property type="project" value="InterPro"/>
</dbReference>
<evidence type="ECO:0000259" key="18">
    <source>
        <dbReference type="PROSITE" id="PS50846"/>
    </source>
</evidence>
<dbReference type="SUPFAM" id="SSF81660">
    <property type="entry name" value="Metal cation-transporting ATPase, ATP-binding domain N"/>
    <property type="match status" value="1"/>
</dbReference>
<keyword evidence="6 17" id="KW-0479">Metal-binding</keyword>
<dbReference type="CDD" id="cd02094">
    <property type="entry name" value="P-type_ATPase_Cu-like"/>
    <property type="match status" value="1"/>
</dbReference>
<dbReference type="EC" id="7.2.2.8" evidence="3"/>
<keyword evidence="15" id="KW-0406">Ion transport</keyword>
<keyword evidence="20" id="KW-1185">Reference proteome</keyword>
<comment type="similarity">
    <text evidence="2 17">Belongs to the cation transport ATPase (P-type) (TC 3.A.3) family. Type IB subfamily.</text>
</comment>
<evidence type="ECO:0000256" key="15">
    <source>
        <dbReference type="ARBA" id="ARBA00023065"/>
    </source>
</evidence>
<dbReference type="Gene3D" id="3.30.70.100">
    <property type="match status" value="2"/>
</dbReference>
<dbReference type="SFLD" id="SFLDS00003">
    <property type="entry name" value="Haloacid_Dehalogenase"/>
    <property type="match status" value="1"/>
</dbReference>
<keyword evidence="8 17" id="KW-0547">Nucleotide-binding</keyword>
<dbReference type="PROSITE" id="PS01047">
    <property type="entry name" value="HMA_1"/>
    <property type="match status" value="1"/>
</dbReference>
<dbReference type="FunFam" id="2.70.150.10:FF:000002">
    <property type="entry name" value="Copper-transporting ATPase 1, putative"/>
    <property type="match status" value="1"/>
</dbReference>
<dbReference type="SUPFAM" id="SSF55008">
    <property type="entry name" value="HMA, heavy metal-associated domain"/>
    <property type="match status" value="2"/>
</dbReference>
<keyword evidence="16 17" id="KW-0472">Membrane</keyword>
<dbReference type="NCBIfam" id="TIGR00003">
    <property type="entry name" value="copper ion binding protein"/>
    <property type="match status" value="2"/>
</dbReference>
<dbReference type="PANTHER" id="PTHR43520:SF8">
    <property type="entry name" value="P-TYPE CU(+) TRANSPORTER"/>
    <property type="match status" value="1"/>
</dbReference>